<comment type="caution">
    <text evidence="1">The sequence shown here is derived from an EMBL/GenBank/DDBJ whole genome shotgun (WGS) entry which is preliminary data.</text>
</comment>
<keyword evidence="2" id="KW-1185">Reference proteome</keyword>
<evidence type="ECO:0000313" key="2">
    <source>
        <dbReference type="Proteomes" id="UP000009319"/>
    </source>
</evidence>
<organism evidence="1 2">
    <name type="scientific">Rhizobium mesoamericanum STM3625</name>
    <dbReference type="NCBI Taxonomy" id="1211777"/>
    <lineage>
        <taxon>Bacteria</taxon>
        <taxon>Pseudomonadati</taxon>
        <taxon>Pseudomonadota</taxon>
        <taxon>Alphaproteobacteria</taxon>
        <taxon>Hyphomicrobiales</taxon>
        <taxon>Rhizobiaceae</taxon>
        <taxon>Rhizobium/Agrobacterium group</taxon>
        <taxon>Rhizobium</taxon>
    </lineage>
</organism>
<accession>K0Q4P7</accession>
<evidence type="ECO:0008006" key="3">
    <source>
        <dbReference type="Google" id="ProtNLM"/>
    </source>
</evidence>
<gene>
    <name evidence="1" type="ORF">BN77_p2180024</name>
</gene>
<dbReference type="EMBL" id="CANI01000081">
    <property type="protein sequence ID" value="CCM80130.1"/>
    <property type="molecule type" value="Genomic_DNA"/>
</dbReference>
<reference evidence="1 2" key="1">
    <citation type="journal article" date="2013" name="Genome Announc.">
        <title>Draft Genome Sequence of Rhizobium mesoamericanum STM3625, a Nitrogen-Fixing Symbiont of Mimosa pudica Isolated in French Guiana (South America).</title>
        <authorList>
            <person name="Moulin L."/>
            <person name="Mornico D."/>
            <person name="Melkonian R."/>
            <person name="Klonowska A."/>
        </authorList>
    </citation>
    <scope>NUCLEOTIDE SEQUENCE [LARGE SCALE GENOMIC DNA]</scope>
    <source>
        <strain evidence="1 2">STM3625</strain>
    </source>
</reference>
<protein>
    <recommendedName>
        <fullName evidence="3">Transposase</fullName>
    </recommendedName>
</protein>
<evidence type="ECO:0000313" key="1">
    <source>
        <dbReference type="EMBL" id="CCM80130.1"/>
    </source>
</evidence>
<proteinExistence type="predicted"/>
<sequence length="58" mass="6093">MTTIHGVGPVVALNYTATIDIPGRFTHSKAVGSVLGRHQRRGRGGAGIEEMMSPAIYG</sequence>
<name>K0Q4P7_9HYPH</name>
<dbReference type="Proteomes" id="UP000009319">
    <property type="component" value="Unassembled WGS sequence"/>
</dbReference>
<dbReference type="AlphaFoldDB" id="K0Q4P7"/>
<dbReference type="HOGENOM" id="CLU_2976237_0_0_5"/>